<dbReference type="PANTHER" id="PTHR31272:SF6">
    <property type="entry name" value="CYTOCHROME C-TYPE BIOGENESIS CCDA-LIKE CHLOROPLASTIC PROTEIN"/>
    <property type="match status" value="1"/>
</dbReference>
<keyword evidence="7 9" id="KW-1133">Transmembrane helix</keyword>
<dbReference type="AlphaFoldDB" id="A0A3B1AB96"/>
<sequence>MDAFAEWLTPYLANDSLLALPLVIIGGLITAFNPCCLPMYPAVFGFMGRSCCQASASENNQNPAPKIQTHIALIFVFGMATATALMGLLTAGLGWVFGRFDPLFQMLLALIPLAMGLHLLGLLPAKLPAWSIKGLPDFGTQRFKHTLTAFGAGLAFSLAIAPCATPILLGILTLVAMQGDMLWGTVLMFIYGLGTGIPMLLIGHGFERLQPWFSAPRHLQWLRSLSGLLLLGVGGYMVWLV</sequence>
<evidence type="ECO:0000256" key="1">
    <source>
        <dbReference type="ARBA" id="ARBA00004141"/>
    </source>
</evidence>
<gene>
    <name evidence="11" type="ORF">MNBD_GAMMA20-625</name>
</gene>
<dbReference type="GO" id="GO:0016020">
    <property type="term" value="C:membrane"/>
    <property type="evidence" value="ECO:0007669"/>
    <property type="project" value="UniProtKB-SubCell"/>
</dbReference>
<keyword evidence="8 9" id="KW-0472">Membrane</keyword>
<dbReference type="Pfam" id="PF02683">
    <property type="entry name" value="DsbD_TM"/>
    <property type="match status" value="1"/>
</dbReference>
<feature type="transmembrane region" description="Helical" evidence="9">
    <location>
        <begin position="146"/>
        <end position="175"/>
    </location>
</feature>
<keyword evidence="5" id="KW-0934">Plastid</keyword>
<evidence type="ECO:0000256" key="4">
    <source>
        <dbReference type="ARBA" id="ARBA00022528"/>
    </source>
</evidence>
<dbReference type="InterPro" id="IPR051790">
    <property type="entry name" value="Cytochrome_c-biogenesis_DsbD"/>
</dbReference>
<name>A0A3B1AB96_9ZZZZ</name>
<comment type="subcellular location">
    <subcellularLocation>
        <location evidence="1">Membrane</location>
        <topology evidence="1">Multi-pass membrane protein</topology>
    </subcellularLocation>
    <subcellularLocation>
        <location evidence="2">Plastid</location>
        <location evidence="2">Chloroplast</location>
    </subcellularLocation>
</comment>
<evidence type="ECO:0000256" key="3">
    <source>
        <dbReference type="ARBA" id="ARBA00006143"/>
    </source>
</evidence>
<keyword evidence="4" id="KW-0150">Chloroplast</keyword>
<reference evidence="11" key="1">
    <citation type="submission" date="2018-06" db="EMBL/GenBank/DDBJ databases">
        <authorList>
            <person name="Zhirakovskaya E."/>
        </authorList>
    </citation>
    <scope>NUCLEOTIDE SEQUENCE</scope>
</reference>
<proteinExistence type="inferred from homology"/>
<protein>
    <recommendedName>
        <fullName evidence="10">Cytochrome C biogenesis protein transmembrane domain-containing protein</fullName>
    </recommendedName>
</protein>
<dbReference type="PANTHER" id="PTHR31272">
    <property type="entry name" value="CYTOCHROME C-TYPE BIOGENESIS PROTEIN HI_1454-RELATED"/>
    <property type="match status" value="1"/>
</dbReference>
<dbReference type="GO" id="GO:0009507">
    <property type="term" value="C:chloroplast"/>
    <property type="evidence" value="ECO:0007669"/>
    <property type="project" value="UniProtKB-SubCell"/>
</dbReference>
<evidence type="ECO:0000256" key="9">
    <source>
        <dbReference type="SAM" id="Phobius"/>
    </source>
</evidence>
<evidence type="ECO:0000256" key="8">
    <source>
        <dbReference type="ARBA" id="ARBA00023136"/>
    </source>
</evidence>
<organism evidence="11">
    <name type="scientific">hydrothermal vent metagenome</name>
    <dbReference type="NCBI Taxonomy" id="652676"/>
    <lineage>
        <taxon>unclassified sequences</taxon>
        <taxon>metagenomes</taxon>
        <taxon>ecological metagenomes</taxon>
    </lineage>
</organism>
<feature type="transmembrane region" description="Helical" evidence="9">
    <location>
        <begin position="221"/>
        <end position="239"/>
    </location>
</feature>
<dbReference type="EMBL" id="UOFU01000306">
    <property type="protein sequence ID" value="VAX03009.1"/>
    <property type="molecule type" value="Genomic_DNA"/>
</dbReference>
<evidence type="ECO:0000256" key="7">
    <source>
        <dbReference type="ARBA" id="ARBA00022989"/>
    </source>
</evidence>
<dbReference type="GO" id="GO:0017004">
    <property type="term" value="P:cytochrome complex assembly"/>
    <property type="evidence" value="ECO:0007669"/>
    <property type="project" value="InterPro"/>
</dbReference>
<feature type="domain" description="Cytochrome C biogenesis protein transmembrane" evidence="10">
    <location>
        <begin position="18"/>
        <end position="238"/>
    </location>
</feature>
<evidence type="ECO:0000256" key="6">
    <source>
        <dbReference type="ARBA" id="ARBA00022692"/>
    </source>
</evidence>
<feature type="transmembrane region" description="Helical" evidence="9">
    <location>
        <begin position="103"/>
        <end position="125"/>
    </location>
</feature>
<keyword evidence="6 9" id="KW-0812">Transmembrane</keyword>
<feature type="transmembrane region" description="Helical" evidence="9">
    <location>
        <begin position="17"/>
        <end position="40"/>
    </location>
</feature>
<evidence type="ECO:0000256" key="2">
    <source>
        <dbReference type="ARBA" id="ARBA00004229"/>
    </source>
</evidence>
<comment type="similarity">
    <text evidence="3">Belongs to the DsbD family.</text>
</comment>
<accession>A0A3B1AB96</accession>
<feature type="transmembrane region" description="Helical" evidence="9">
    <location>
        <begin position="181"/>
        <end position="201"/>
    </location>
</feature>
<feature type="transmembrane region" description="Helical" evidence="9">
    <location>
        <begin position="71"/>
        <end position="97"/>
    </location>
</feature>
<evidence type="ECO:0000259" key="10">
    <source>
        <dbReference type="Pfam" id="PF02683"/>
    </source>
</evidence>
<evidence type="ECO:0000256" key="5">
    <source>
        <dbReference type="ARBA" id="ARBA00022640"/>
    </source>
</evidence>
<evidence type="ECO:0000313" key="11">
    <source>
        <dbReference type="EMBL" id="VAX03009.1"/>
    </source>
</evidence>
<dbReference type="InterPro" id="IPR003834">
    <property type="entry name" value="Cyt_c_assmbl_TM_dom"/>
</dbReference>